<dbReference type="AlphaFoldDB" id="A0A179ET77"/>
<dbReference type="EMBL" id="LWMN01000011">
    <property type="protein sequence ID" value="OAQ56059.1"/>
    <property type="molecule type" value="Genomic_DNA"/>
</dbReference>
<accession>A0A179ET77</accession>
<dbReference type="RefSeq" id="WP_067482757.1">
    <property type="nucleotide sequence ID" value="NZ_LWMN01000011.1"/>
</dbReference>
<feature type="signal peptide" evidence="2">
    <location>
        <begin position="1"/>
        <end position="23"/>
    </location>
</feature>
<evidence type="ECO:0000256" key="1">
    <source>
        <dbReference type="SAM" id="MobiDB-lite"/>
    </source>
</evidence>
<name>A0A179ET77_ENTTH</name>
<reference evidence="4 5" key="1">
    <citation type="submission" date="2016-04" db="EMBL/GenBank/DDBJ databases">
        <title>Draft genome of an Enterococcus thailandicus strain isolated from bovine feces.</title>
        <authorList>
            <person name="Beukers A.G."/>
            <person name="Zaheer R."/>
            <person name="Goji N."/>
            <person name="Cook S.R."/>
            <person name="Amoako K."/>
            <person name="Chaves A.V."/>
            <person name="Ward M.P."/>
            <person name="Mcallister T.A."/>
        </authorList>
    </citation>
    <scope>NUCLEOTIDE SEQUENCE [LARGE SCALE GENOMIC DNA]</scope>
    <source>
        <strain evidence="4 5">F0711D 46</strain>
    </source>
</reference>
<keyword evidence="5" id="KW-1185">Reference proteome</keyword>
<proteinExistence type="predicted"/>
<dbReference type="Pfam" id="PF15983">
    <property type="entry name" value="DUF4767"/>
    <property type="match status" value="1"/>
</dbReference>
<evidence type="ECO:0000313" key="5">
    <source>
        <dbReference type="Proteomes" id="UP000078516"/>
    </source>
</evidence>
<evidence type="ECO:0000259" key="3">
    <source>
        <dbReference type="Pfam" id="PF15983"/>
    </source>
</evidence>
<organism evidence="4 5">
    <name type="scientific">Enterococcus thailandicus</name>
    <dbReference type="NCBI Taxonomy" id="417368"/>
    <lineage>
        <taxon>Bacteria</taxon>
        <taxon>Bacillati</taxon>
        <taxon>Bacillota</taxon>
        <taxon>Bacilli</taxon>
        <taxon>Lactobacillales</taxon>
        <taxon>Enterococcaceae</taxon>
        <taxon>Enterococcus</taxon>
    </lineage>
</organism>
<feature type="region of interest" description="Disordered" evidence="1">
    <location>
        <begin position="27"/>
        <end position="75"/>
    </location>
</feature>
<sequence length="225" mass="24646">MKKVWITSLLFAALLLTACQKNREVISTSSSTIATKETSMSSTEHSSAKKEVNSISTSTESVSEEQETSESSSSSIKESQVVNVLWNEAKAQQLNTFMASWGQTMKQSYKEYGPGNNVNLYGLQLPDTVLANTNGWQATVNNVPITLTWSKNGEANAGYALVAVYSDVETQASLAKHVYFFTIDAGVPKVLVTSQNQGNPDNYLYFKETENQQLKDGFTEIVGNV</sequence>
<protein>
    <submittedName>
        <fullName evidence="4">DUF4767 domain-containing protein</fullName>
    </submittedName>
</protein>
<gene>
    <name evidence="4" type="ORF">A6E74_04890</name>
</gene>
<keyword evidence="2" id="KW-0732">Signal</keyword>
<dbReference type="PROSITE" id="PS51257">
    <property type="entry name" value="PROKAR_LIPOPROTEIN"/>
    <property type="match status" value="1"/>
</dbReference>
<dbReference type="InterPro" id="IPR031927">
    <property type="entry name" value="DUF4767"/>
</dbReference>
<evidence type="ECO:0000313" key="4">
    <source>
        <dbReference type="EMBL" id="OAQ56059.1"/>
    </source>
</evidence>
<feature type="chain" id="PRO_5008100954" evidence="2">
    <location>
        <begin position="24"/>
        <end position="225"/>
    </location>
</feature>
<feature type="compositionally biased region" description="Polar residues" evidence="1">
    <location>
        <begin position="27"/>
        <end position="45"/>
    </location>
</feature>
<comment type="caution">
    <text evidence="4">The sequence shown here is derived from an EMBL/GenBank/DDBJ whole genome shotgun (WGS) entry which is preliminary data.</text>
</comment>
<dbReference type="Proteomes" id="UP000078516">
    <property type="component" value="Unassembled WGS sequence"/>
</dbReference>
<feature type="domain" description="DUF4767" evidence="3">
    <location>
        <begin position="84"/>
        <end position="222"/>
    </location>
</feature>
<evidence type="ECO:0000256" key="2">
    <source>
        <dbReference type="SAM" id="SignalP"/>
    </source>
</evidence>